<evidence type="ECO:0000313" key="2">
    <source>
        <dbReference type="Proteomes" id="UP000814128"/>
    </source>
</evidence>
<comment type="caution">
    <text evidence="1">The sequence shown here is derived from an EMBL/GenBank/DDBJ whole genome shotgun (WGS) entry which is preliminary data.</text>
</comment>
<reference evidence="1" key="2">
    <citation type="journal article" date="2022" name="New Phytol.">
        <title>Evolutionary transition to the ectomycorrhizal habit in the genomes of a hyperdiverse lineage of mushroom-forming fungi.</title>
        <authorList>
            <person name="Looney B."/>
            <person name="Miyauchi S."/>
            <person name="Morin E."/>
            <person name="Drula E."/>
            <person name="Courty P.E."/>
            <person name="Kohler A."/>
            <person name="Kuo A."/>
            <person name="LaButti K."/>
            <person name="Pangilinan J."/>
            <person name="Lipzen A."/>
            <person name="Riley R."/>
            <person name="Andreopoulos W."/>
            <person name="He G."/>
            <person name="Johnson J."/>
            <person name="Nolan M."/>
            <person name="Tritt A."/>
            <person name="Barry K.W."/>
            <person name="Grigoriev I.V."/>
            <person name="Nagy L.G."/>
            <person name="Hibbett D."/>
            <person name="Henrissat B."/>
            <person name="Matheny P.B."/>
            <person name="Labbe J."/>
            <person name="Martin F.M."/>
        </authorList>
    </citation>
    <scope>NUCLEOTIDE SEQUENCE</scope>
    <source>
        <strain evidence="1">EC-137</strain>
    </source>
</reference>
<protein>
    <submittedName>
        <fullName evidence="1">Uncharacterized protein</fullName>
    </submittedName>
</protein>
<keyword evidence="2" id="KW-1185">Reference proteome</keyword>
<gene>
    <name evidence="1" type="ORF">K488DRAFT_35083</name>
</gene>
<reference evidence="1" key="1">
    <citation type="submission" date="2021-02" db="EMBL/GenBank/DDBJ databases">
        <authorList>
            <consortium name="DOE Joint Genome Institute"/>
            <person name="Ahrendt S."/>
            <person name="Looney B.P."/>
            <person name="Miyauchi S."/>
            <person name="Morin E."/>
            <person name="Drula E."/>
            <person name="Courty P.E."/>
            <person name="Chicoki N."/>
            <person name="Fauchery L."/>
            <person name="Kohler A."/>
            <person name="Kuo A."/>
            <person name="Labutti K."/>
            <person name="Pangilinan J."/>
            <person name="Lipzen A."/>
            <person name="Riley R."/>
            <person name="Andreopoulos W."/>
            <person name="He G."/>
            <person name="Johnson J."/>
            <person name="Barry K.W."/>
            <person name="Grigoriev I.V."/>
            <person name="Nagy L."/>
            <person name="Hibbett D."/>
            <person name="Henrissat B."/>
            <person name="Matheny P.B."/>
            <person name="Labbe J."/>
            <person name="Martin F."/>
        </authorList>
    </citation>
    <scope>NUCLEOTIDE SEQUENCE</scope>
    <source>
        <strain evidence="1">EC-137</strain>
    </source>
</reference>
<organism evidence="1 2">
    <name type="scientific">Vararia minispora EC-137</name>
    <dbReference type="NCBI Taxonomy" id="1314806"/>
    <lineage>
        <taxon>Eukaryota</taxon>
        <taxon>Fungi</taxon>
        <taxon>Dikarya</taxon>
        <taxon>Basidiomycota</taxon>
        <taxon>Agaricomycotina</taxon>
        <taxon>Agaricomycetes</taxon>
        <taxon>Russulales</taxon>
        <taxon>Lachnocladiaceae</taxon>
        <taxon>Vararia</taxon>
    </lineage>
</organism>
<feature type="non-terminal residue" evidence="1">
    <location>
        <position position="311"/>
    </location>
</feature>
<proteinExistence type="predicted"/>
<name>A0ACB8Q9T8_9AGAM</name>
<dbReference type="Proteomes" id="UP000814128">
    <property type="component" value="Unassembled WGS sequence"/>
</dbReference>
<dbReference type="EMBL" id="MU273754">
    <property type="protein sequence ID" value="KAI0028425.1"/>
    <property type="molecule type" value="Genomic_DNA"/>
</dbReference>
<sequence>RNVVVCIDGTSNQFGVKNTNVIELYSLVDVLGEGANQVTYYNSGIGTFVPKRYKSLKSFKQWVDNVIDLAIAWNFEDTILDAYRWLSETYEPGDRIFLFGYSRGAYQVRTLSGMIEKVGLLRKGNQKQIPFNDVLLPGVASGEDRVPMTERFKQTFSREGVRVHFVGVWDTVSSIGFARDKSLPNSADGMKHVCYFRHALALDEKRVKFLPEYVNGGCSAGYQDSADGATRDHVKEVWFAGRGGGNRENRNLDQSRPPLRWMYFEASAAGLRLKPFMREFDQSKDPDIKESMRGVWHLAELLPIKRLCYGG</sequence>
<accession>A0ACB8Q9T8</accession>
<evidence type="ECO:0000313" key="1">
    <source>
        <dbReference type="EMBL" id="KAI0028425.1"/>
    </source>
</evidence>
<feature type="non-terminal residue" evidence="1">
    <location>
        <position position="1"/>
    </location>
</feature>